<evidence type="ECO:0000313" key="7">
    <source>
        <dbReference type="EMBL" id="MCS5707901.1"/>
    </source>
</evidence>
<dbReference type="FunFam" id="3.10.300.10:FF:000001">
    <property type="entry name" value="Putative 3-methyladenine DNA glycosylase"/>
    <property type="match status" value="1"/>
</dbReference>
<keyword evidence="3 5" id="KW-0378">Hydrolase</keyword>
<dbReference type="InterPro" id="IPR036995">
    <property type="entry name" value="MPG_sf"/>
</dbReference>
<dbReference type="CDD" id="cd00540">
    <property type="entry name" value="AAG"/>
    <property type="match status" value="1"/>
</dbReference>
<dbReference type="EMBL" id="LKHV02000001">
    <property type="protein sequence ID" value="MCS5707901.1"/>
    <property type="molecule type" value="Genomic_DNA"/>
</dbReference>
<dbReference type="PANTHER" id="PTHR10429:SF0">
    <property type="entry name" value="DNA-3-METHYLADENINE GLYCOSYLASE"/>
    <property type="match status" value="1"/>
</dbReference>
<dbReference type="GO" id="GO:0003677">
    <property type="term" value="F:DNA binding"/>
    <property type="evidence" value="ECO:0007669"/>
    <property type="project" value="InterPro"/>
</dbReference>
<reference evidence="7" key="3">
    <citation type="submission" date="2021-06" db="EMBL/GenBank/DDBJ databases">
        <title>Genomic Description and Analysis of Intracellular Bacteria, Candidatus Berkiella cookevillensis and Candidatus Berkiella aquae.</title>
        <authorList>
            <person name="Kidane D.T."/>
            <person name="Mehari Y.T."/>
            <person name="Rice F.C."/>
            <person name="Arivett B.A."/>
            <person name="Farone A.L."/>
            <person name="Berk S.G."/>
            <person name="Farone M.B."/>
        </authorList>
    </citation>
    <scope>NUCLEOTIDE SEQUENCE</scope>
    <source>
        <strain evidence="7">CC99</strain>
    </source>
</reference>
<dbReference type="Pfam" id="PF02245">
    <property type="entry name" value="Pur_DNA_glyco"/>
    <property type="match status" value="1"/>
</dbReference>
<dbReference type="STRING" id="437022.CC99x_01405"/>
<organism evidence="6">
    <name type="scientific">Candidatus Berkiella cookevillensis</name>
    <dbReference type="NCBI Taxonomy" id="437022"/>
    <lineage>
        <taxon>Bacteria</taxon>
        <taxon>Pseudomonadati</taxon>
        <taxon>Pseudomonadota</taxon>
        <taxon>Gammaproteobacteria</taxon>
        <taxon>Candidatus Berkiellales</taxon>
        <taxon>Candidatus Berkiellaceae</taxon>
        <taxon>Candidatus Berkiella</taxon>
    </lineage>
</organism>
<reference evidence="6" key="1">
    <citation type="submission" date="2015-09" db="EMBL/GenBank/DDBJ databases">
        <title>Draft Genome Sequences of Two Novel Amoeba-resistant Intranuclear Bacteria, Candidatus Berkiella cookevillensis and Candidatus Berkiella aquae.</title>
        <authorList>
            <person name="Mehari Y.T."/>
            <person name="Arivett B.A."/>
            <person name="Farone A.L."/>
            <person name="Gunderson J.H."/>
            <person name="Farone M.B."/>
        </authorList>
    </citation>
    <scope>NUCLEOTIDE SEQUENCE [LARGE SCALE GENOMIC DNA]</scope>
    <source>
        <strain evidence="6">CC99</strain>
    </source>
</reference>
<evidence type="ECO:0000256" key="3">
    <source>
        <dbReference type="ARBA" id="ARBA00022801"/>
    </source>
</evidence>
<comment type="similarity">
    <text evidence="1 5">Belongs to the DNA glycosylase MPG family.</text>
</comment>
<dbReference type="OrthoDB" id="9794313at2"/>
<dbReference type="GO" id="GO:0006284">
    <property type="term" value="P:base-excision repair"/>
    <property type="evidence" value="ECO:0007669"/>
    <property type="project" value="InterPro"/>
</dbReference>
<dbReference type="PANTHER" id="PTHR10429">
    <property type="entry name" value="DNA-3-METHYLADENINE GLYCOSYLASE"/>
    <property type="match status" value="1"/>
</dbReference>
<evidence type="ECO:0000256" key="4">
    <source>
        <dbReference type="ARBA" id="ARBA00023204"/>
    </source>
</evidence>
<dbReference type="InterPro" id="IPR003180">
    <property type="entry name" value="MPG"/>
</dbReference>
<evidence type="ECO:0000256" key="5">
    <source>
        <dbReference type="HAMAP-Rule" id="MF_00527"/>
    </source>
</evidence>
<dbReference type="RefSeq" id="WP_057624507.1">
    <property type="nucleotide sequence ID" value="NZ_LKHV02000001.1"/>
</dbReference>
<keyword evidence="8" id="KW-1185">Reference proteome</keyword>
<keyword evidence="2 5" id="KW-0227">DNA damage</keyword>
<dbReference type="AlphaFoldDB" id="A0A0Q9YRD1"/>
<dbReference type="NCBIfam" id="TIGR00567">
    <property type="entry name" value="3mg"/>
    <property type="match status" value="1"/>
</dbReference>
<dbReference type="Proteomes" id="UP000051494">
    <property type="component" value="Unassembled WGS sequence"/>
</dbReference>
<name>A0A0Q9YRD1_9GAMM</name>
<keyword evidence="4 5" id="KW-0234">DNA repair</keyword>
<evidence type="ECO:0000256" key="1">
    <source>
        <dbReference type="ARBA" id="ARBA00009232"/>
    </source>
</evidence>
<dbReference type="PATRIC" id="fig|1590042.3.peg.1430"/>
<dbReference type="EMBL" id="LKHV01000006">
    <property type="protein sequence ID" value="KRG18520.1"/>
    <property type="molecule type" value="Genomic_DNA"/>
</dbReference>
<dbReference type="InterPro" id="IPR011034">
    <property type="entry name" value="Formyl_transferase-like_C_sf"/>
</dbReference>
<comment type="caution">
    <text evidence="6">The sequence shown here is derived from an EMBL/GenBank/DDBJ whole genome shotgun (WGS) entry which is preliminary data.</text>
</comment>
<dbReference type="SUPFAM" id="SSF50486">
    <property type="entry name" value="FMT C-terminal domain-like"/>
    <property type="match status" value="1"/>
</dbReference>
<dbReference type="HAMAP" id="MF_00527">
    <property type="entry name" value="3MGH"/>
    <property type="match status" value="1"/>
</dbReference>
<proteinExistence type="inferred from homology"/>
<gene>
    <name evidence="7" type="ORF">CC99x_003180</name>
    <name evidence="6" type="ORF">CC99x_01405</name>
</gene>
<accession>A0A0Q9YRD1</accession>
<evidence type="ECO:0000313" key="6">
    <source>
        <dbReference type="EMBL" id="KRG18520.1"/>
    </source>
</evidence>
<evidence type="ECO:0000313" key="8">
    <source>
        <dbReference type="Proteomes" id="UP000051494"/>
    </source>
</evidence>
<dbReference type="EC" id="3.2.2.-" evidence="5"/>
<dbReference type="Gene3D" id="3.10.300.10">
    <property type="entry name" value="Methylpurine-DNA glycosylase (MPG)"/>
    <property type="match status" value="1"/>
</dbReference>
<protein>
    <recommendedName>
        <fullName evidence="5">Putative 3-methyladenine DNA glycosylase</fullName>
        <ecNumber evidence="5">3.2.2.-</ecNumber>
    </recommendedName>
</protein>
<sequence length="200" mass="22268">MTILTQKFYLNDDVVGISQALLGKFLVTCFDGQLTAGMIVETEAYRGAEDKASHAYNHRRTARTETMYQAGGIGYVYLCYGIHHLFNVVTAQAGTPHAVLIRAVEPVDGISTMIKRRNMKKVESRLTAGPGVLSQALGITTQIDGCSLIGDRIWIEDRGIHFAQKQIIASPRVGIDYAQEHKLLPWRFRVKDSPWTSTSR</sequence>
<dbReference type="GO" id="GO:0003905">
    <property type="term" value="F:alkylbase DNA N-glycosylase activity"/>
    <property type="evidence" value="ECO:0007669"/>
    <property type="project" value="InterPro"/>
</dbReference>
<reference evidence="7" key="2">
    <citation type="journal article" date="2016" name="Genome Announc.">
        <title>Draft Genome Sequences of Two Novel Amoeba-Resistant Intranuclear Bacteria, 'Candidatus Berkiella cookevillensis' and 'Candidatus Berkiella aquae'.</title>
        <authorList>
            <person name="Mehari Y.T."/>
            <person name="Arivett B.A."/>
            <person name="Farone A.L."/>
            <person name="Gunderson J.H."/>
            <person name="Farone M.B."/>
        </authorList>
    </citation>
    <scope>NUCLEOTIDE SEQUENCE</scope>
    <source>
        <strain evidence="7">CC99</strain>
    </source>
</reference>
<evidence type="ECO:0000256" key="2">
    <source>
        <dbReference type="ARBA" id="ARBA00022763"/>
    </source>
</evidence>